<dbReference type="Proteomes" id="UP001327560">
    <property type="component" value="Chromosome 3"/>
</dbReference>
<reference evidence="1 2" key="1">
    <citation type="submission" date="2023-10" db="EMBL/GenBank/DDBJ databases">
        <title>Chromosome-scale genome assembly provides insights into flower coloration mechanisms of Canna indica.</title>
        <authorList>
            <person name="Li C."/>
        </authorList>
    </citation>
    <scope>NUCLEOTIDE SEQUENCE [LARGE SCALE GENOMIC DNA]</scope>
    <source>
        <tissue evidence="1">Flower</tissue>
    </source>
</reference>
<evidence type="ECO:0000313" key="1">
    <source>
        <dbReference type="EMBL" id="WOL02767.1"/>
    </source>
</evidence>
<gene>
    <name evidence="1" type="ORF">Cni_G11486</name>
</gene>
<evidence type="ECO:0000313" key="2">
    <source>
        <dbReference type="Proteomes" id="UP001327560"/>
    </source>
</evidence>
<sequence>MSASPSDLSLDYFTWLSLTAIICYHLSTVQLKELLWGLEQEAPFSMHCNQPFNVEHEFSGVPDRLL</sequence>
<name>A0AAQ3K681_9LILI</name>
<accession>A0AAQ3K681</accession>
<protein>
    <submittedName>
        <fullName evidence="1">Uncharacterized protein</fullName>
    </submittedName>
</protein>
<dbReference type="EMBL" id="CP136892">
    <property type="protein sequence ID" value="WOL02767.1"/>
    <property type="molecule type" value="Genomic_DNA"/>
</dbReference>
<dbReference type="AlphaFoldDB" id="A0AAQ3K681"/>
<keyword evidence="2" id="KW-1185">Reference proteome</keyword>
<organism evidence="1 2">
    <name type="scientific">Canna indica</name>
    <name type="common">Indian-shot</name>
    <dbReference type="NCBI Taxonomy" id="4628"/>
    <lineage>
        <taxon>Eukaryota</taxon>
        <taxon>Viridiplantae</taxon>
        <taxon>Streptophyta</taxon>
        <taxon>Embryophyta</taxon>
        <taxon>Tracheophyta</taxon>
        <taxon>Spermatophyta</taxon>
        <taxon>Magnoliopsida</taxon>
        <taxon>Liliopsida</taxon>
        <taxon>Zingiberales</taxon>
        <taxon>Cannaceae</taxon>
        <taxon>Canna</taxon>
    </lineage>
</organism>
<proteinExistence type="predicted"/>